<evidence type="ECO:0000313" key="9">
    <source>
        <dbReference type="EMBL" id="THH31961.1"/>
    </source>
</evidence>
<dbReference type="EMBL" id="SGPM01000033">
    <property type="protein sequence ID" value="THH31961.1"/>
    <property type="molecule type" value="Genomic_DNA"/>
</dbReference>
<keyword evidence="10" id="KW-1185">Reference proteome</keyword>
<dbReference type="SUPFAM" id="SSF75304">
    <property type="entry name" value="Amidase signature (AS) enzymes"/>
    <property type="match status" value="1"/>
</dbReference>
<feature type="active site" description="Charge relay system" evidence="5">
    <location>
        <position position="168"/>
    </location>
</feature>
<evidence type="ECO:0000256" key="1">
    <source>
        <dbReference type="ARBA" id="ARBA00001311"/>
    </source>
</evidence>
<feature type="binding site" evidence="6">
    <location>
        <begin position="265"/>
        <end position="268"/>
    </location>
    <ligand>
        <name>substrate</name>
    </ligand>
</feature>
<evidence type="ECO:0000256" key="3">
    <source>
        <dbReference type="ARBA" id="ARBA00012922"/>
    </source>
</evidence>
<evidence type="ECO:0000256" key="2">
    <source>
        <dbReference type="ARBA" id="ARBA00009199"/>
    </source>
</evidence>
<keyword evidence="4" id="KW-0378">Hydrolase</keyword>
<comment type="caution">
    <text evidence="9">The sequence shown here is derived from an EMBL/GenBank/DDBJ whole genome shotgun (WGS) entry which is preliminary data.</text>
</comment>
<accession>A0A4S4N2H3</accession>
<feature type="binding site" evidence="6">
    <location>
        <position position="218"/>
    </location>
    <ligand>
        <name>substrate</name>
    </ligand>
</feature>
<dbReference type="InterPro" id="IPR036928">
    <property type="entry name" value="AS_sf"/>
</dbReference>
<dbReference type="PANTHER" id="PTHR46072">
    <property type="entry name" value="AMIDASE-RELATED-RELATED"/>
    <property type="match status" value="1"/>
</dbReference>
<feature type="active site" description="Acyl-ester intermediate" evidence="5">
    <location>
        <position position="268"/>
    </location>
</feature>
<sequence>MPDGDMLHTASLATPSLTTSLSASSDRAEPRAAPPSAPWQVISARKVAERQARLDAHPEWQLEAEAVPDAQVKDVSTITTLQLTARELDIVTKHDATALVEALRLRKFTAVEVLKAYCHAASIAQRVTNCLTEIFFDEGLERAAELDRHLEETGQVVGPLHGLPFSIKDHVKVKGHDTATGYISWAFKTVSDKDAVAVDILRRAGAVLYVKTANPQTLLSLETNNNIYGRTLNPFNRDLSPGGSSGGESALIALHGSPMGLGTDIGGSIRIPAAHAGLYGLKGSVARMPHAGLMGSHDGMDAILGALGPIATSARDLALFCRVMLQYEPWLIEPPLLEIPWKQNVIEGEGIQKKLCIAILWDDGVVRPHPPILDALKRTKNALLRAGHEVIDWEPVDHRYSWDLITKMYFLDGGEEYRETMRKDPPVPQSEWILAQVPNDGKPYDVADIFKINLEREAFRVKVATHWNATRSRTGTGRSVDAVLSPVAPTLAPPHDSTRWWGYTSYWNLMDFPAAVFPLGRFAPEDNRSLDVSADLPPVGQPRNPEERFISEQWNPETYKNAPISLQLIGRRLNEERVLGMLERVEEALRLAEGSGSGSDKNFSCVTL</sequence>
<evidence type="ECO:0000256" key="4">
    <source>
        <dbReference type="ARBA" id="ARBA00022801"/>
    </source>
</evidence>
<dbReference type="InterPro" id="IPR020556">
    <property type="entry name" value="Amidase_CS"/>
</dbReference>
<dbReference type="PIRSF" id="PIRSF001221">
    <property type="entry name" value="Amidase_fungi"/>
    <property type="match status" value="1"/>
</dbReference>
<dbReference type="PROSITE" id="PS00571">
    <property type="entry name" value="AMIDASES"/>
    <property type="match status" value="1"/>
</dbReference>
<comment type="catalytic activity">
    <reaction evidence="1">
        <text>a monocarboxylic acid amide + H2O = a monocarboxylate + NH4(+)</text>
        <dbReference type="Rhea" id="RHEA:12020"/>
        <dbReference type="ChEBI" id="CHEBI:15377"/>
        <dbReference type="ChEBI" id="CHEBI:28938"/>
        <dbReference type="ChEBI" id="CHEBI:35757"/>
        <dbReference type="ChEBI" id="CHEBI:83628"/>
        <dbReference type="EC" id="3.5.1.4"/>
    </reaction>
</comment>
<gene>
    <name evidence="9" type="ORF">EUX98_g2217</name>
</gene>
<protein>
    <recommendedName>
        <fullName evidence="3">amidase</fullName>
        <ecNumber evidence="3">3.5.1.4</ecNumber>
    </recommendedName>
</protein>
<proteinExistence type="inferred from homology"/>
<feature type="domain" description="Amidase" evidence="8">
    <location>
        <begin position="112"/>
        <end position="579"/>
    </location>
</feature>
<dbReference type="EC" id="3.5.1.4" evidence="3"/>
<feature type="binding site" evidence="6">
    <location>
        <position position="244"/>
    </location>
    <ligand>
        <name>substrate</name>
    </ligand>
</feature>
<dbReference type="InterPro" id="IPR023631">
    <property type="entry name" value="Amidase_dom"/>
</dbReference>
<reference evidence="9 10" key="1">
    <citation type="submission" date="2019-02" db="EMBL/GenBank/DDBJ databases">
        <title>Genome sequencing of the rare red list fungi Antrodiella citrinella (Flaviporus citrinellus).</title>
        <authorList>
            <person name="Buettner E."/>
            <person name="Kellner H."/>
        </authorList>
    </citation>
    <scope>NUCLEOTIDE SEQUENCE [LARGE SCALE GENOMIC DNA]</scope>
    <source>
        <strain evidence="9 10">DSM 108506</strain>
    </source>
</reference>
<evidence type="ECO:0000256" key="5">
    <source>
        <dbReference type="PIRSR" id="PIRSR001221-1"/>
    </source>
</evidence>
<dbReference type="GO" id="GO:0004040">
    <property type="term" value="F:amidase activity"/>
    <property type="evidence" value="ECO:0007669"/>
    <property type="project" value="UniProtKB-EC"/>
</dbReference>
<feature type="compositionally biased region" description="Low complexity" evidence="7">
    <location>
        <begin position="9"/>
        <end position="25"/>
    </location>
</feature>
<dbReference type="Proteomes" id="UP000308730">
    <property type="component" value="Unassembled WGS sequence"/>
</dbReference>
<dbReference type="Pfam" id="PF01425">
    <property type="entry name" value="Amidase"/>
    <property type="match status" value="1"/>
</dbReference>
<dbReference type="OrthoDB" id="6428749at2759"/>
<comment type="similarity">
    <text evidence="2">Belongs to the amidase family.</text>
</comment>
<dbReference type="Gene3D" id="3.90.1300.10">
    <property type="entry name" value="Amidase signature (AS) domain"/>
    <property type="match status" value="1"/>
</dbReference>
<name>A0A4S4N2H3_9APHY</name>
<evidence type="ECO:0000259" key="8">
    <source>
        <dbReference type="Pfam" id="PF01425"/>
    </source>
</evidence>
<evidence type="ECO:0000256" key="6">
    <source>
        <dbReference type="PIRSR" id="PIRSR001221-2"/>
    </source>
</evidence>
<evidence type="ECO:0000256" key="7">
    <source>
        <dbReference type="SAM" id="MobiDB-lite"/>
    </source>
</evidence>
<dbReference type="AlphaFoldDB" id="A0A4S4N2H3"/>
<organism evidence="9 10">
    <name type="scientific">Antrodiella citrinella</name>
    <dbReference type="NCBI Taxonomy" id="2447956"/>
    <lineage>
        <taxon>Eukaryota</taxon>
        <taxon>Fungi</taxon>
        <taxon>Dikarya</taxon>
        <taxon>Basidiomycota</taxon>
        <taxon>Agaricomycotina</taxon>
        <taxon>Agaricomycetes</taxon>
        <taxon>Polyporales</taxon>
        <taxon>Steccherinaceae</taxon>
        <taxon>Antrodiella</taxon>
    </lineage>
</organism>
<feature type="active site" description="Charge relay system" evidence="5">
    <location>
        <position position="244"/>
    </location>
</feature>
<feature type="region of interest" description="Disordered" evidence="7">
    <location>
        <begin position="1"/>
        <end position="37"/>
    </location>
</feature>
<evidence type="ECO:0000313" key="10">
    <source>
        <dbReference type="Proteomes" id="UP000308730"/>
    </source>
</evidence>